<dbReference type="PANTHER" id="PTHR43148">
    <property type="entry name" value="GLYCERALDEHYDE-3-PHOSPHATE DEHYDROGENASE 2"/>
    <property type="match status" value="1"/>
</dbReference>
<evidence type="ECO:0000256" key="1">
    <source>
        <dbReference type="ARBA" id="ARBA00007406"/>
    </source>
</evidence>
<keyword evidence="2" id="KW-0560">Oxidoreductase</keyword>
<evidence type="ECO:0000256" key="2">
    <source>
        <dbReference type="ARBA" id="ARBA00023002"/>
    </source>
</evidence>
<dbReference type="Gene3D" id="3.30.360.10">
    <property type="entry name" value="Dihydrodipicolinate Reductase, domain 2"/>
    <property type="match status" value="1"/>
</dbReference>
<dbReference type="Pfam" id="PF00044">
    <property type="entry name" value="Gp_dh_N"/>
    <property type="match status" value="1"/>
</dbReference>
<proteinExistence type="inferred from homology"/>
<dbReference type="GO" id="GO:0051287">
    <property type="term" value="F:NAD binding"/>
    <property type="evidence" value="ECO:0007669"/>
    <property type="project" value="InterPro"/>
</dbReference>
<dbReference type="Gene3D" id="3.40.50.720">
    <property type="entry name" value="NAD(P)-binding Rossmann-like Domain"/>
    <property type="match status" value="1"/>
</dbReference>
<sequence length="343" mass="37930">MKKPVRIALFGFGRIGRNIFRIGYDNPNYEFVAISDFGEPESLHYLLMRDSIHGPMKDDFILEDNHLVYGNRRTRLLVGGAPGALPWDAYDVDIVLDTTGAYRKRKELEPHLKAGAKRVIVSKPPIDEIDRIVIPGLNDKEIQPGDRIISTTSATTQVLALMLTILDREFGVERAMMTTVHAYTSDQPLADAVRSDLRRSRSAVENIIPNETWSPDYVETLIPKFKGKLSGVAFNVPVPNGSCIDLTTEPKVVPTVDEVNAAVKKAAESEFKDLIGYTEDPIVSSDLTASGETLVFDSKATMIAAGKLVKTISWFDNGWGFGKRVLDVVDSYATLDDQAKVQS</sequence>
<dbReference type="Pfam" id="PF02800">
    <property type="entry name" value="Gp_dh_C"/>
    <property type="match status" value="1"/>
</dbReference>
<dbReference type="CDD" id="cd05214">
    <property type="entry name" value="GAPDH_I_N"/>
    <property type="match status" value="1"/>
</dbReference>
<dbReference type="EMBL" id="UINC01006164">
    <property type="protein sequence ID" value="SVA25874.1"/>
    <property type="molecule type" value="Genomic_DNA"/>
</dbReference>
<protein>
    <recommendedName>
        <fullName evidence="3">Glyceraldehyde 3-phosphate dehydrogenase NAD(P) binding domain-containing protein</fullName>
    </recommendedName>
</protein>
<evidence type="ECO:0000313" key="4">
    <source>
        <dbReference type="EMBL" id="SVA25874.1"/>
    </source>
</evidence>
<gene>
    <name evidence="4" type="ORF">METZ01_LOCUS78728</name>
</gene>
<dbReference type="InterPro" id="IPR036291">
    <property type="entry name" value="NAD(P)-bd_dom_sf"/>
</dbReference>
<dbReference type="InterPro" id="IPR020828">
    <property type="entry name" value="GlycerAld_3-P_DH_NAD(P)-bd"/>
</dbReference>
<dbReference type="AlphaFoldDB" id="A0A381UD43"/>
<comment type="similarity">
    <text evidence="1">Belongs to the glyceraldehyde-3-phosphate dehydrogenase family.</text>
</comment>
<evidence type="ECO:0000259" key="3">
    <source>
        <dbReference type="SMART" id="SM00846"/>
    </source>
</evidence>
<feature type="domain" description="Glyceraldehyde 3-phosphate dehydrogenase NAD(P) binding" evidence="3">
    <location>
        <begin position="5"/>
        <end position="154"/>
    </location>
</feature>
<dbReference type="SMART" id="SM00846">
    <property type="entry name" value="Gp_dh_N"/>
    <property type="match status" value="1"/>
</dbReference>
<name>A0A381UD43_9ZZZZ</name>
<reference evidence="4" key="1">
    <citation type="submission" date="2018-05" db="EMBL/GenBank/DDBJ databases">
        <authorList>
            <person name="Lanie J.A."/>
            <person name="Ng W.-L."/>
            <person name="Kazmierczak K.M."/>
            <person name="Andrzejewski T.M."/>
            <person name="Davidsen T.M."/>
            <person name="Wayne K.J."/>
            <person name="Tettelin H."/>
            <person name="Glass J.I."/>
            <person name="Rusch D."/>
            <person name="Podicherti R."/>
            <person name="Tsui H.-C.T."/>
            <person name="Winkler M.E."/>
        </authorList>
    </citation>
    <scope>NUCLEOTIDE SEQUENCE</scope>
</reference>
<dbReference type="GO" id="GO:0016620">
    <property type="term" value="F:oxidoreductase activity, acting on the aldehyde or oxo group of donors, NAD or NADP as acceptor"/>
    <property type="evidence" value="ECO:0007669"/>
    <property type="project" value="InterPro"/>
</dbReference>
<dbReference type="InterPro" id="IPR020831">
    <property type="entry name" value="GlycerAld/Erythrose_P_DH"/>
</dbReference>
<accession>A0A381UD43</accession>
<dbReference type="PRINTS" id="PR00078">
    <property type="entry name" value="G3PDHDRGNASE"/>
</dbReference>
<dbReference type="PIRSF" id="PIRSF000149">
    <property type="entry name" value="GAP_DH"/>
    <property type="match status" value="1"/>
</dbReference>
<organism evidence="4">
    <name type="scientific">marine metagenome</name>
    <dbReference type="NCBI Taxonomy" id="408172"/>
    <lineage>
        <taxon>unclassified sequences</taxon>
        <taxon>metagenomes</taxon>
        <taxon>ecological metagenomes</taxon>
    </lineage>
</organism>
<dbReference type="SUPFAM" id="SSF51735">
    <property type="entry name" value="NAD(P)-binding Rossmann-fold domains"/>
    <property type="match status" value="1"/>
</dbReference>
<dbReference type="InterPro" id="IPR020829">
    <property type="entry name" value="GlycerAld_3-P_DH_cat"/>
</dbReference>
<dbReference type="FunFam" id="3.30.360.10:FF:000002">
    <property type="entry name" value="Glyceraldehyde-3-phosphate dehydrogenase"/>
    <property type="match status" value="1"/>
</dbReference>
<dbReference type="SUPFAM" id="SSF55347">
    <property type="entry name" value="Glyceraldehyde-3-phosphate dehydrogenase-like, C-terminal domain"/>
    <property type="match status" value="1"/>
</dbReference>